<dbReference type="SUPFAM" id="SSF52317">
    <property type="entry name" value="Class I glutamine amidotransferase-like"/>
    <property type="match status" value="1"/>
</dbReference>
<dbReference type="EMBL" id="JBHTIS010000538">
    <property type="protein sequence ID" value="MFD1046151.1"/>
    <property type="molecule type" value="Genomic_DNA"/>
</dbReference>
<sequence length="67" mass="7320">MLKTVAVVLIDDFAPFEFGVLCEVFGIDRTEEDVPLIDFRVCGERPDEPLRTSVGPALTPTLGLDAL</sequence>
<dbReference type="InterPro" id="IPR029062">
    <property type="entry name" value="Class_I_gatase-like"/>
</dbReference>
<organism evidence="1 2">
    <name type="scientific">Kibdelosporangium lantanae</name>
    <dbReference type="NCBI Taxonomy" id="1497396"/>
    <lineage>
        <taxon>Bacteria</taxon>
        <taxon>Bacillati</taxon>
        <taxon>Actinomycetota</taxon>
        <taxon>Actinomycetes</taxon>
        <taxon>Pseudonocardiales</taxon>
        <taxon>Pseudonocardiaceae</taxon>
        <taxon>Kibdelosporangium</taxon>
    </lineage>
</organism>
<protein>
    <submittedName>
        <fullName evidence="1">AraC family transcriptional regulator</fullName>
    </submittedName>
</protein>
<reference evidence="2" key="1">
    <citation type="journal article" date="2019" name="Int. J. Syst. Evol. Microbiol.">
        <title>The Global Catalogue of Microorganisms (GCM) 10K type strain sequencing project: providing services to taxonomists for standard genome sequencing and annotation.</title>
        <authorList>
            <consortium name="The Broad Institute Genomics Platform"/>
            <consortium name="The Broad Institute Genome Sequencing Center for Infectious Disease"/>
            <person name="Wu L."/>
            <person name="Ma J."/>
        </authorList>
    </citation>
    <scope>NUCLEOTIDE SEQUENCE [LARGE SCALE GENOMIC DNA]</scope>
    <source>
        <strain evidence="2">JCM 31486</strain>
    </source>
</reference>
<keyword evidence="2" id="KW-1185">Reference proteome</keyword>
<accession>A0ABW3M7R7</accession>
<evidence type="ECO:0000313" key="1">
    <source>
        <dbReference type="EMBL" id="MFD1046151.1"/>
    </source>
</evidence>
<evidence type="ECO:0000313" key="2">
    <source>
        <dbReference type="Proteomes" id="UP001597045"/>
    </source>
</evidence>
<dbReference type="Proteomes" id="UP001597045">
    <property type="component" value="Unassembled WGS sequence"/>
</dbReference>
<gene>
    <name evidence="1" type="ORF">ACFQ1S_11535</name>
</gene>
<proteinExistence type="predicted"/>
<name>A0ABW3M7R7_9PSEU</name>
<feature type="non-terminal residue" evidence="1">
    <location>
        <position position="67"/>
    </location>
</feature>
<comment type="caution">
    <text evidence="1">The sequence shown here is derived from an EMBL/GenBank/DDBJ whole genome shotgun (WGS) entry which is preliminary data.</text>
</comment>